<name>A0A222E1B3_9RHOB</name>
<evidence type="ECO:0000313" key="3">
    <source>
        <dbReference type="Proteomes" id="UP000203589"/>
    </source>
</evidence>
<gene>
    <name evidence="1" type="ORF">ANTHELSMS3_01301</name>
    <name evidence="2" type="ORF">ANTHELSMS3_02414</name>
</gene>
<evidence type="ECO:0000313" key="2">
    <source>
        <dbReference type="EMBL" id="ASP21084.1"/>
    </source>
</evidence>
<dbReference type="EMBL" id="CP022540">
    <property type="protein sequence ID" value="ASP21084.1"/>
    <property type="molecule type" value="Genomic_DNA"/>
</dbReference>
<proteinExistence type="predicted"/>
<dbReference type="AlphaFoldDB" id="A0A222E1B3"/>
<dbReference type="KEGG" id="aht:ANTHELSMS3_02414"/>
<evidence type="ECO:0000313" key="1">
    <source>
        <dbReference type="EMBL" id="ASP20009.1"/>
    </source>
</evidence>
<dbReference type="KEGG" id="aht:ANTHELSMS3_01301"/>
<keyword evidence="3" id="KW-1185">Reference proteome</keyword>
<organism evidence="1 3">
    <name type="scientific">Antarctobacter heliothermus</name>
    <dbReference type="NCBI Taxonomy" id="74033"/>
    <lineage>
        <taxon>Bacteria</taxon>
        <taxon>Pseudomonadati</taxon>
        <taxon>Pseudomonadota</taxon>
        <taxon>Alphaproteobacteria</taxon>
        <taxon>Rhodobacterales</taxon>
        <taxon>Roseobacteraceae</taxon>
        <taxon>Antarctobacter</taxon>
    </lineage>
</organism>
<dbReference type="EMBL" id="CP022540">
    <property type="protein sequence ID" value="ASP20009.1"/>
    <property type="molecule type" value="Genomic_DNA"/>
</dbReference>
<protein>
    <submittedName>
        <fullName evidence="1">Uncharacterized protein</fullName>
    </submittedName>
</protein>
<reference evidence="1 3" key="1">
    <citation type="submission" date="2017-07" db="EMBL/GenBank/DDBJ databases">
        <title>Genome Sequence of Antarctobacter heliothermus Strain SMS3 Isolated from a culture of the Diatom Skeletonema marinoi.</title>
        <authorList>
            <person name="Topel M."/>
            <person name="Pinder M.I.M."/>
            <person name="Johansson O.N."/>
            <person name="Kourtchenko O."/>
            <person name="Godhe A."/>
            <person name="Clarke A.K."/>
        </authorList>
    </citation>
    <scope>NUCLEOTIDE SEQUENCE [LARGE SCALE GENOMIC DNA]</scope>
    <source>
        <strain evidence="1 3">SMS3</strain>
    </source>
</reference>
<dbReference type="Proteomes" id="UP000203589">
    <property type="component" value="Chromosome"/>
</dbReference>
<accession>A0A222E1B3</accession>
<sequence>MAPEGTKYSSDLGQNRAPLVQNEGLHERHGRQTAPLSYWTKAYYPASSEEDTMRPVCGSLFG</sequence>